<proteinExistence type="predicted"/>
<keyword evidence="1" id="KW-1133">Transmembrane helix</keyword>
<evidence type="ECO:0000313" key="3">
    <source>
        <dbReference type="Proteomes" id="UP000319732"/>
    </source>
</evidence>
<gene>
    <name evidence="2" type="ORF">FKG94_05115</name>
</gene>
<feature type="transmembrane region" description="Helical" evidence="1">
    <location>
        <begin position="109"/>
        <end position="128"/>
    </location>
</feature>
<sequence length="152" mass="16328">MITETGRVVAVEKDSLWVETVKRSTCSSCAAEPGCGQSLLARWGGNASYLRVLLQGRDAAGYRPGDQVRIGIAEDVVVKGSLLVYLLPLVALVLGSWLGQWAFGTEVAAIGGAVFGLGLGAVLVRWHAHHNRNNERLQPVLVDDQQPLKLAR</sequence>
<dbReference type="InterPro" id="IPR007359">
    <property type="entry name" value="SigmaE_reg_RseC_MucC"/>
</dbReference>
<organism evidence="2 3">
    <name type="scientific">Exilibacterium tricleocarpae</name>
    <dbReference type="NCBI Taxonomy" id="2591008"/>
    <lineage>
        <taxon>Bacteria</taxon>
        <taxon>Pseudomonadati</taxon>
        <taxon>Pseudomonadota</taxon>
        <taxon>Gammaproteobacteria</taxon>
        <taxon>Cellvibrionales</taxon>
        <taxon>Cellvibrionaceae</taxon>
        <taxon>Exilibacterium</taxon>
    </lineage>
</organism>
<dbReference type="PANTHER" id="PTHR35867">
    <property type="entry name" value="PROTEIN RSEC"/>
    <property type="match status" value="1"/>
</dbReference>
<protein>
    <submittedName>
        <fullName evidence="2">SoxR reducing system RseC family protein</fullName>
    </submittedName>
</protein>
<dbReference type="PIRSF" id="PIRSF004923">
    <property type="entry name" value="RseC"/>
    <property type="match status" value="1"/>
</dbReference>
<evidence type="ECO:0000313" key="2">
    <source>
        <dbReference type="EMBL" id="TQV84048.1"/>
    </source>
</evidence>
<accession>A0A545U3K5</accession>
<dbReference type="AlphaFoldDB" id="A0A545U3K5"/>
<keyword evidence="1" id="KW-0472">Membrane</keyword>
<comment type="caution">
    <text evidence="2">The sequence shown here is derived from an EMBL/GenBank/DDBJ whole genome shotgun (WGS) entry which is preliminary data.</text>
</comment>
<dbReference type="Pfam" id="PF04246">
    <property type="entry name" value="RseC_MucC"/>
    <property type="match status" value="1"/>
</dbReference>
<keyword evidence="1" id="KW-0812">Transmembrane</keyword>
<evidence type="ECO:0000256" key="1">
    <source>
        <dbReference type="SAM" id="Phobius"/>
    </source>
</evidence>
<keyword evidence="3" id="KW-1185">Reference proteome</keyword>
<dbReference type="Proteomes" id="UP000319732">
    <property type="component" value="Unassembled WGS sequence"/>
</dbReference>
<feature type="transmembrane region" description="Helical" evidence="1">
    <location>
        <begin position="82"/>
        <end position="103"/>
    </location>
</feature>
<reference evidence="2 3" key="1">
    <citation type="submission" date="2019-06" db="EMBL/GenBank/DDBJ databases">
        <title>Whole genome sequence for Cellvibrionaceae sp. R142.</title>
        <authorList>
            <person name="Wang G."/>
        </authorList>
    </citation>
    <scope>NUCLEOTIDE SEQUENCE [LARGE SCALE GENOMIC DNA]</scope>
    <source>
        <strain evidence="2 3">R142</strain>
    </source>
</reference>
<dbReference type="PANTHER" id="PTHR35867:SF1">
    <property type="entry name" value="PROTEIN RSEC"/>
    <property type="match status" value="1"/>
</dbReference>
<dbReference type="OrthoDB" id="9795854at2"/>
<name>A0A545U3K5_9GAMM</name>
<dbReference type="InterPro" id="IPR026268">
    <property type="entry name" value="RseC"/>
</dbReference>
<dbReference type="EMBL" id="VHSG01000006">
    <property type="protein sequence ID" value="TQV84048.1"/>
    <property type="molecule type" value="Genomic_DNA"/>
</dbReference>
<dbReference type="RefSeq" id="WP_142903128.1">
    <property type="nucleotide sequence ID" value="NZ_ML660089.1"/>
</dbReference>